<feature type="compositionally biased region" description="Gly residues" evidence="1">
    <location>
        <begin position="1"/>
        <end position="25"/>
    </location>
</feature>
<dbReference type="EMBL" id="BMNG01000006">
    <property type="protein sequence ID" value="GGO44172.1"/>
    <property type="molecule type" value="Genomic_DNA"/>
</dbReference>
<name>A0ABQ2LXX1_9ACTN</name>
<sequence length="99" mass="10192">MSTGGIGPLLGGDGGTPRGEAGPRGGEPVRLPIGTYAVDTRSGRVGKVMGHEGPYVQLRPYGGGREWDCAPDALRTATSAERLRAATAYANARSRGEVP</sequence>
<organism evidence="2 3">
    <name type="scientific">Streptomyces lasiicapitis</name>
    <dbReference type="NCBI Taxonomy" id="1923961"/>
    <lineage>
        <taxon>Bacteria</taxon>
        <taxon>Bacillati</taxon>
        <taxon>Actinomycetota</taxon>
        <taxon>Actinomycetes</taxon>
        <taxon>Kitasatosporales</taxon>
        <taxon>Streptomycetaceae</taxon>
        <taxon>Streptomyces</taxon>
    </lineage>
</organism>
<keyword evidence="3" id="KW-1185">Reference proteome</keyword>
<evidence type="ECO:0008006" key="4">
    <source>
        <dbReference type="Google" id="ProtNLM"/>
    </source>
</evidence>
<evidence type="ECO:0000313" key="2">
    <source>
        <dbReference type="EMBL" id="GGO44172.1"/>
    </source>
</evidence>
<dbReference type="Proteomes" id="UP000656881">
    <property type="component" value="Unassembled WGS sequence"/>
</dbReference>
<accession>A0ABQ2LXX1</accession>
<feature type="region of interest" description="Disordered" evidence="1">
    <location>
        <begin position="1"/>
        <end position="31"/>
    </location>
</feature>
<evidence type="ECO:0000313" key="3">
    <source>
        <dbReference type="Proteomes" id="UP000656881"/>
    </source>
</evidence>
<gene>
    <name evidence="2" type="ORF">GCM10012286_29730</name>
</gene>
<evidence type="ECO:0000256" key="1">
    <source>
        <dbReference type="SAM" id="MobiDB-lite"/>
    </source>
</evidence>
<reference evidence="3" key="1">
    <citation type="journal article" date="2019" name="Int. J. Syst. Evol. Microbiol.">
        <title>The Global Catalogue of Microorganisms (GCM) 10K type strain sequencing project: providing services to taxonomists for standard genome sequencing and annotation.</title>
        <authorList>
            <consortium name="The Broad Institute Genomics Platform"/>
            <consortium name="The Broad Institute Genome Sequencing Center for Infectious Disease"/>
            <person name="Wu L."/>
            <person name="Ma J."/>
        </authorList>
    </citation>
    <scope>NUCLEOTIDE SEQUENCE [LARGE SCALE GENOMIC DNA]</scope>
    <source>
        <strain evidence="3">CGMCC 4.7349</strain>
    </source>
</reference>
<proteinExistence type="predicted"/>
<comment type="caution">
    <text evidence="2">The sequence shown here is derived from an EMBL/GenBank/DDBJ whole genome shotgun (WGS) entry which is preliminary data.</text>
</comment>
<protein>
    <recommendedName>
        <fullName evidence="4">Secreted protein</fullName>
    </recommendedName>
</protein>